<dbReference type="Proteomes" id="UP001481413">
    <property type="component" value="Unassembled WGS sequence"/>
</dbReference>
<feature type="transmembrane region" description="Helical" evidence="1">
    <location>
        <begin position="48"/>
        <end position="66"/>
    </location>
</feature>
<gene>
    <name evidence="2" type="ORF">NBRC116585_08030</name>
</gene>
<sequence>MLVSSERWLFIARVFAAAVGGYALSTVISLLLLMVLDYEGREARMFTGMAFFLAYVTIVIVAFSIYSHKKAVGVLLLGNVGLWGIWYLVGGTL</sequence>
<evidence type="ECO:0000313" key="3">
    <source>
        <dbReference type="Proteomes" id="UP001481413"/>
    </source>
</evidence>
<protein>
    <recommendedName>
        <fullName evidence="4">Iron transporter</fullName>
    </recommendedName>
</protein>
<dbReference type="EMBL" id="BAABWH010000002">
    <property type="protein sequence ID" value="GAA6144686.1"/>
    <property type="molecule type" value="Genomic_DNA"/>
</dbReference>
<organism evidence="2 3">
    <name type="scientific">Thalassolituus maritimus</name>
    <dbReference type="NCBI Taxonomy" id="484498"/>
    <lineage>
        <taxon>Bacteria</taxon>
        <taxon>Pseudomonadati</taxon>
        <taxon>Pseudomonadota</taxon>
        <taxon>Gammaproteobacteria</taxon>
        <taxon>Oceanospirillales</taxon>
        <taxon>Oceanospirillaceae</taxon>
        <taxon>Thalassolituus</taxon>
    </lineage>
</organism>
<comment type="caution">
    <text evidence="2">The sequence shown here is derived from an EMBL/GenBank/DDBJ whole genome shotgun (WGS) entry which is preliminary data.</text>
</comment>
<keyword evidence="1" id="KW-0812">Transmembrane</keyword>
<keyword evidence="3" id="KW-1185">Reference proteome</keyword>
<evidence type="ECO:0008006" key="4">
    <source>
        <dbReference type="Google" id="ProtNLM"/>
    </source>
</evidence>
<feature type="transmembrane region" description="Helical" evidence="1">
    <location>
        <begin position="72"/>
        <end position="89"/>
    </location>
</feature>
<proteinExistence type="predicted"/>
<dbReference type="RefSeq" id="WP_353293629.1">
    <property type="nucleotide sequence ID" value="NZ_BAABWH010000002.1"/>
</dbReference>
<name>A0ABP9ZX32_9GAMM</name>
<keyword evidence="1" id="KW-0472">Membrane</keyword>
<feature type="transmembrane region" description="Helical" evidence="1">
    <location>
        <begin position="12"/>
        <end position="36"/>
    </location>
</feature>
<reference evidence="2 3" key="1">
    <citation type="submission" date="2024-04" db="EMBL/GenBank/DDBJ databases">
        <title>Draft genome sequence of Thalassolituus maritimus NBRC 116585.</title>
        <authorList>
            <person name="Miyakawa T."/>
            <person name="Kusuya Y."/>
            <person name="Miura T."/>
        </authorList>
    </citation>
    <scope>NUCLEOTIDE SEQUENCE [LARGE SCALE GENOMIC DNA]</scope>
    <source>
        <strain evidence="2 3">5NW40-0001</strain>
    </source>
</reference>
<evidence type="ECO:0000256" key="1">
    <source>
        <dbReference type="SAM" id="Phobius"/>
    </source>
</evidence>
<keyword evidence="1" id="KW-1133">Transmembrane helix</keyword>
<accession>A0ABP9ZX32</accession>
<evidence type="ECO:0000313" key="2">
    <source>
        <dbReference type="EMBL" id="GAA6144686.1"/>
    </source>
</evidence>